<dbReference type="EMBL" id="JBICBT010000969">
    <property type="protein sequence ID" value="KAL3089918.1"/>
    <property type="molecule type" value="Genomic_DNA"/>
</dbReference>
<comment type="caution">
    <text evidence="2">The sequence shown here is derived from an EMBL/GenBank/DDBJ whole genome shotgun (WGS) entry which is preliminary data.</text>
</comment>
<sequence length="75" mass="8814">MDVRIHPFEDANGRTRVLMNMVLKRRGWRPVVLEETFRQVYNEQIINNDIVLFAQEITRLVNNENEPGSSNMNLA</sequence>
<reference evidence="2 3" key="1">
    <citation type="submission" date="2024-10" db="EMBL/GenBank/DDBJ databases">
        <authorList>
            <person name="Kim D."/>
        </authorList>
    </citation>
    <scope>NUCLEOTIDE SEQUENCE [LARGE SCALE GENOMIC DNA]</scope>
    <source>
        <strain evidence="2">BH-2024</strain>
    </source>
</reference>
<dbReference type="SUPFAM" id="SSF140931">
    <property type="entry name" value="Fic-like"/>
    <property type="match status" value="1"/>
</dbReference>
<dbReference type="Proteomes" id="UP001620626">
    <property type="component" value="Unassembled WGS sequence"/>
</dbReference>
<evidence type="ECO:0000313" key="2">
    <source>
        <dbReference type="EMBL" id="KAL3089918.1"/>
    </source>
</evidence>
<protein>
    <recommendedName>
        <fullName evidence="1">Fido domain-containing protein</fullName>
    </recommendedName>
</protein>
<organism evidence="2 3">
    <name type="scientific">Heterodera trifolii</name>
    <dbReference type="NCBI Taxonomy" id="157864"/>
    <lineage>
        <taxon>Eukaryota</taxon>
        <taxon>Metazoa</taxon>
        <taxon>Ecdysozoa</taxon>
        <taxon>Nematoda</taxon>
        <taxon>Chromadorea</taxon>
        <taxon>Rhabditida</taxon>
        <taxon>Tylenchina</taxon>
        <taxon>Tylenchomorpha</taxon>
        <taxon>Tylenchoidea</taxon>
        <taxon>Heteroderidae</taxon>
        <taxon>Heteroderinae</taxon>
        <taxon>Heterodera</taxon>
    </lineage>
</organism>
<keyword evidence="3" id="KW-1185">Reference proteome</keyword>
<feature type="domain" description="Fido" evidence="1">
    <location>
        <begin position="1"/>
        <end position="63"/>
    </location>
</feature>
<dbReference type="InterPro" id="IPR003812">
    <property type="entry name" value="Fido"/>
</dbReference>
<proteinExistence type="predicted"/>
<dbReference type="Gene3D" id="1.10.3290.10">
    <property type="entry name" value="Fido-like domain"/>
    <property type="match status" value="1"/>
</dbReference>
<evidence type="ECO:0000313" key="3">
    <source>
        <dbReference type="Proteomes" id="UP001620626"/>
    </source>
</evidence>
<gene>
    <name evidence="2" type="ORF">niasHT_021940</name>
</gene>
<dbReference type="AlphaFoldDB" id="A0ABD2JHI5"/>
<dbReference type="InterPro" id="IPR036597">
    <property type="entry name" value="Fido-like_dom_sf"/>
</dbReference>
<accession>A0ABD2JHI5</accession>
<evidence type="ECO:0000259" key="1">
    <source>
        <dbReference type="PROSITE" id="PS51459"/>
    </source>
</evidence>
<dbReference type="PROSITE" id="PS51459">
    <property type="entry name" value="FIDO"/>
    <property type="match status" value="1"/>
</dbReference>
<name>A0ABD2JHI5_9BILA</name>